<dbReference type="EMBL" id="JACRTJ010000001">
    <property type="protein sequence ID" value="MBC8597682.1"/>
    <property type="molecule type" value="Genomic_DNA"/>
</dbReference>
<dbReference type="Gene3D" id="3.90.76.10">
    <property type="entry name" value="Dipeptide-binding Protein, Domain 1"/>
    <property type="match status" value="1"/>
</dbReference>
<evidence type="ECO:0000259" key="7">
    <source>
        <dbReference type="Pfam" id="PF00496"/>
    </source>
</evidence>
<evidence type="ECO:0000256" key="2">
    <source>
        <dbReference type="ARBA" id="ARBA00005695"/>
    </source>
</evidence>
<feature type="region of interest" description="Disordered" evidence="5">
    <location>
        <begin position="32"/>
        <end position="56"/>
    </location>
</feature>
<dbReference type="InterPro" id="IPR039424">
    <property type="entry name" value="SBP_5"/>
</dbReference>
<dbReference type="PROSITE" id="PS51257">
    <property type="entry name" value="PROKAR_LIPOPROTEIN"/>
    <property type="match status" value="1"/>
</dbReference>
<feature type="signal peptide" evidence="6">
    <location>
        <begin position="1"/>
        <end position="19"/>
    </location>
</feature>
<dbReference type="CDD" id="cd00995">
    <property type="entry name" value="PBP2_NikA_DppA_OppA_like"/>
    <property type="match status" value="1"/>
</dbReference>
<dbReference type="Gene3D" id="3.10.105.10">
    <property type="entry name" value="Dipeptide-binding Protein, Domain 3"/>
    <property type="match status" value="1"/>
</dbReference>
<dbReference type="PANTHER" id="PTHR30290:SF9">
    <property type="entry name" value="OLIGOPEPTIDE-BINDING PROTEIN APPA"/>
    <property type="match status" value="1"/>
</dbReference>
<dbReference type="RefSeq" id="WP_262426598.1">
    <property type="nucleotide sequence ID" value="NZ_JACRTJ010000001.1"/>
</dbReference>
<keyword evidence="4 6" id="KW-0732">Signal</keyword>
<feature type="chain" id="PRO_5047209520" evidence="6">
    <location>
        <begin position="20"/>
        <end position="537"/>
    </location>
</feature>
<evidence type="ECO:0000313" key="9">
    <source>
        <dbReference type="Proteomes" id="UP000647491"/>
    </source>
</evidence>
<gene>
    <name evidence="8" type="ORF">H8708_00270</name>
</gene>
<proteinExistence type="inferred from homology"/>
<dbReference type="PROSITE" id="PS01040">
    <property type="entry name" value="SBP_BACTERIAL_5"/>
    <property type="match status" value="1"/>
</dbReference>
<sequence>MMKKRFRVMAALMAMAVMAGSLTGCGGNKNAPAETGSASLGTAAEGNSGGAAGSSEINAAKPAEGMALKEDIVIGMQSKHTTVDAMDASNTQHNYMYRMVYDTPVHFNNTTKELEPSLAEEWSTEDGGKTYIFKLRDGVKFHNGEILKASDFVFTFNRMEGTTSCNGVFLKVESVEAVDDLTVKMTLVDPNLDWPYMMTLPTASIMNEKAVTDDPEKGPAVGTGPWMVDSYEFGNYTKLVAFEDSWRGAPNAKSFTFRYIPEDSARLIALQNGEIDICQTPAAIELGRIEEDPALDLISYKGGSLTYMAFNTQKDPAKDENLRKAVAHAIDIDSIIAVAAEGRGEKATSFWGWDEFGFYDCGGYTRDLDKAKEYLAKAFPNGNAALDISVGADRKTIAEMIQSQCKEIGLTINIVELDSAGISTTTTNGEHQSCLYGMGFNIFGDDARRILQPGSAVNKAHYDSPEVMELLDKAVAEEDEAKRLDYYKQIQENVYEHVPYIPIYYADGFIGVKKGTGGIDIYPTSHHDFSNIFVPAE</sequence>
<dbReference type="InterPro" id="IPR023765">
    <property type="entry name" value="SBP_5_CS"/>
</dbReference>
<dbReference type="Gene3D" id="3.40.190.10">
    <property type="entry name" value="Periplasmic binding protein-like II"/>
    <property type="match status" value="1"/>
</dbReference>
<feature type="domain" description="Solute-binding protein family 5" evidence="7">
    <location>
        <begin position="113"/>
        <end position="446"/>
    </location>
</feature>
<dbReference type="InterPro" id="IPR030678">
    <property type="entry name" value="Peptide/Ni-bd"/>
</dbReference>
<evidence type="ECO:0000256" key="6">
    <source>
        <dbReference type="SAM" id="SignalP"/>
    </source>
</evidence>
<accession>A0ABR7NNI1</accession>
<dbReference type="Pfam" id="PF00496">
    <property type="entry name" value="SBP_bac_5"/>
    <property type="match status" value="1"/>
</dbReference>
<keyword evidence="3" id="KW-0813">Transport</keyword>
<evidence type="ECO:0000256" key="5">
    <source>
        <dbReference type="SAM" id="MobiDB-lite"/>
    </source>
</evidence>
<comment type="subcellular location">
    <subcellularLocation>
        <location evidence="1">Cell membrane</location>
        <topology evidence="1">Lipid-anchor</topology>
    </subcellularLocation>
</comment>
<organism evidence="8 9">
    <name type="scientific">Enterocloster hominis</name>
    <name type="common">ex Liu et al. 2021</name>
    <dbReference type="NCBI Taxonomy" id="2763663"/>
    <lineage>
        <taxon>Bacteria</taxon>
        <taxon>Bacillati</taxon>
        <taxon>Bacillota</taxon>
        <taxon>Clostridia</taxon>
        <taxon>Lachnospirales</taxon>
        <taxon>Lachnospiraceae</taxon>
        <taxon>Enterocloster</taxon>
    </lineage>
</organism>
<dbReference type="InterPro" id="IPR000914">
    <property type="entry name" value="SBP_5_dom"/>
</dbReference>
<dbReference type="PIRSF" id="PIRSF002741">
    <property type="entry name" value="MppA"/>
    <property type="match status" value="1"/>
</dbReference>
<evidence type="ECO:0000256" key="4">
    <source>
        <dbReference type="ARBA" id="ARBA00022729"/>
    </source>
</evidence>
<dbReference type="SUPFAM" id="SSF53850">
    <property type="entry name" value="Periplasmic binding protein-like II"/>
    <property type="match status" value="1"/>
</dbReference>
<protein>
    <submittedName>
        <fullName evidence="8">ABC transporter substrate-binding protein</fullName>
    </submittedName>
</protein>
<evidence type="ECO:0000313" key="8">
    <source>
        <dbReference type="EMBL" id="MBC8597682.1"/>
    </source>
</evidence>
<evidence type="ECO:0000256" key="3">
    <source>
        <dbReference type="ARBA" id="ARBA00022448"/>
    </source>
</evidence>
<reference evidence="8 9" key="1">
    <citation type="submission" date="2020-08" db="EMBL/GenBank/DDBJ databases">
        <title>Genome public.</title>
        <authorList>
            <person name="Liu C."/>
            <person name="Sun Q."/>
        </authorList>
    </citation>
    <scope>NUCLEOTIDE SEQUENCE [LARGE SCALE GENOMIC DNA]</scope>
    <source>
        <strain evidence="8 9">BX10</strain>
    </source>
</reference>
<keyword evidence="9" id="KW-1185">Reference proteome</keyword>
<dbReference type="Proteomes" id="UP000647491">
    <property type="component" value="Unassembled WGS sequence"/>
</dbReference>
<evidence type="ECO:0000256" key="1">
    <source>
        <dbReference type="ARBA" id="ARBA00004193"/>
    </source>
</evidence>
<name>A0ABR7NNI1_9FIRM</name>
<dbReference type="PANTHER" id="PTHR30290">
    <property type="entry name" value="PERIPLASMIC BINDING COMPONENT OF ABC TRANSPORTER"/>
    <property type="match status" value="1"/>
</dbReference>
<comment type="similarity">
    <text evidence="2">Belongs to the bacterial solute-binding protein 5 family.</text>
</comment>
<comment type="caution">
    <text evidence="8">The sequence shown here is derived from an EMBL/GenBank/DDBJ whole genome shotgun (WGS) entry which is preliminary data.</text>
</comment>